<sequence>MEWPAETDPYLTTAQSDVEFFEYDCGLADENDFCLALTMHGTVQPTTDIVWKRLEDAECWDQWLESPVLSSRNDPQSSTAPVTKVPGFELLLSSPVPRAFEFSDCGSDAHFYLPISEDHWKKVIQLFHMHNSIKDAMSADKSYSSFLAYQANGTTVEMFTATMTSRDWDWNCSISATYFPEAQLTVGVIFNCHLDQKDMILNMLNRSPEVKDHPLLMLGLYCELQRDRADRLAKRVAAHTIEVLEDMEYLSDVTKVGDKSPDNKRAKTHIQLRLVISECKKAVEEIRAAKLQTKRITDDICEKSEASKQPYFRKATARYKCRFDQIQIELDGRMAQCRIAAEDLTYAGDRALAEQAQVSAEQAREEAAAAARQAKTGKVIAFLAMLYLPMTSIATIFAMPVFEFQNYWWDMGFHRPPPDTPKSGSDGKNAEAGGEVASGYFTLYLIISILLTVVTLVSYCIYAKESPTNRTNGNGIRNPKPGTSSGSIPTTENSMTAALSPPRQTQTQPGHNGDSLPASDLDEKRPILETFRSYFSRNGNGSRGEGGNGNTDGSRYRGRSQPSSPV</sequence>
<protein>
    <submittedName>
        <fullName evidence="3">Uncharacterized protein</fullName>
    </submittedName>
</protein>
<accession>A0AA39ZQ57</accession>
<feature type="region of interest" description="Disordered" evidence="1">
    <location>
        <begin position="468"/>
        <end position="566"/>
    </location>
</feature>
<feature type="compositionally biased region" description="Polar residues" evidence="1">
    <location>
        <begin position="468"/>
        <end position="510"/>
    </location>
</feature>
<name>A0AA39ZQ57_9PEZI</name>
<feature type="transmembrane region" description="Helical" evidence="2">
    <location>
        <begin position="441"/>
        <end position="462"/>
    </location>
</feature>
<proteinExistence type="predicted"/>
<reference evidence="3" key="1">
    <citation type="submission" date="2023-06" db="EMBL/GenBank/DDBJ databases">
        <title>Genome-scale phylogeny and comparative genomics of the fungal order Sordariales.</title>
        <authorList>
            <consortium name="Lawrence Berkeley National Laboratory"/>
            <person name="Hensen N."/>
            <person name="Bonometti L."/>
            <person name="Westerberg I."/>
            <person name="Brannstrom I.O."/>
            <person name="Guillou S."/>
            <person name="Cros-Aarteil S."/>
            <person name="Calhoun S."/>
            <person name="Haridas S."/>
            <person name="Kuo A."/>
            <person name="Mondo S."/>
            <person name="Pangilinan J."/>
            <person name="Riley R."/>
            <person name="Labutti K."/>
            <person name="Andreopoulos B."/>
            <person name="Lipzen A."/>
            <person name="Chen C."/>
            <person name="Yanf M."/>
            <person name="Daum C."/>
            <person name="Ng V."/>
            <person name="Clum A."/>
            <person name="Steindorff A."/>
            <person name="Ohm R."/>
            <person name="Martin F."/>
            <person name="Silar P."/>
            <person name="Natvig D."/>
            <person name="Lalanne C."/>
            <person name="Gautier V."/>
            <person name="Ament-Velasquez S.L."/>
            <person name="Kruys A."/>
            <person name="Hutchinson M.I."/>
            <person name="Powell A.J."/>
            <person name="Barry K."/>
            <person name="Miller A.N."/>
            <person name="Grigoriev I.V."/>
            <person name="Debuchy R."/>
            <person name="Gladieux P."/>
            <person name="Thoren M.H."/>
            <person name="Johannesson H."/>
        </authorList>
    </citation>
    <scope>NUCLEOTIDE SEQUENCE</scope>
    <source>
        <strain evidence="3">CBS 540.89</strain>
    </source>
</reference>
<evidence type="ECO:0000256" key="1">
    <source>
        <dbReference type="SAM" id="MobiDB-lite"/>
    </source>
</evidence>
<evidence type="ECO:0000313" key="3">
    <source>
        <dbReference type="EMBL" id="KAK0701528.1"/>
    </source>
</evidence>
<gene>
    <name evidence="3" type="ORF">B0T21DRAFT_378831</name>
</gene>
<dbReference type="EMBL" id="JAUKTV010000027">
    <property type="protein sequence ID" value="KAK0701528.1"/>
    <property type="molecule type" value="Genomic_DNA"/>
</dbReference>
<organism evidence="3 4">
    <name type="scientific">Apiosordaria backusii</name>
    <dbReference type="NCBI Taxonomy" id="314023"/>
    <lineage>
        <taxon>Eukaryota</taxon>
        <taxon>Fungi</taxon>
        <taxon>Dikarya</taxon>
        <taxon>Ascomycota</taxon>
        <taxon>Pezizomycotina</taxon>
        <taxon>Sordariomycetes</taxon>
        <taxon>Sordariomycetidae</taxon>
        <taxon>Sordariales</taxon>
        <taxon>Lasiosphaeriaceae</taxon>
        <taxon>Apiosordaria</taxon>
    </lineage>
</organism>
<feature type="compositionally biased region" description="Gly residues" evidence="1">
    <location>
        <begin position="541"/>
        <end position="550"/>
    </location>
</feature>
<evidence type="ECO:0000313" key="4">
    <source>
        <dbReference type="Proteomes" id="UP001172159"/>
    </source>
</evidence>
<evidence type="ECO:0000256" key="2">
    <source>
        <dbReference type="SAM" id="Phobius"/>
    </source>
</evidence>
<keyword evidence="2" id="KW-0812">Transmembrane</keyword>
<keyword evidence="2" id="KW-0472">Membrane</keyword>
<keyword evidence="4" id="KW-1185">Reference proteome</keyword>
<dbReference type="AlphaFoldDB" id="A0AA39ZQ57"/>
<comment type="caution">
    <text evidence="3">The sequence shown here is derived from an EMBL/GenBank/DDBJ whole genome shotgun (WGS) entry which is preliminary data.</text>
</comment>
<feature type="transmembrane region" description="Helical" evidence="2">
    <location>
        <begin position="379"/>
        <end position="402"/>
    </location>
</feature>
<dbReference type="Proteomes" id="UP001172159">
    <property type="component" value="Unassembled WGS sequence"/>
</dbReference>
<keyword evidence="2" id="KW-1133">Transmembrane helix</keyword>